<dbReference type="InterPro" id="IPR010998">
    <property type="entry name" value="Integrase_recombinase_N"/>
</dbReference>
<dbReference type="InterPro" id="IPR050808">
    <property type="entry name" value="Phage_Integrase"/>
</dbReference>
<sequence>MLTDVALKNLKSKEKPYKITDRDGMYVHVSPGGTLSFRLDYRLNGRRETVNFGKYGRDGISLLRAREMCLDAKRAVREGRSPAIEKQRDKRRLKEAKSFGQFGERWLSSDVMAESTRAMRKSIFERDLLPAWRNRLLTEIEPDDLRAHCAKIVARGAPATAIHVRDIVKQIYGFAILHGEKVANPADDVGPSSIAHFVPRDRSLSPTEIRIMLKQLEHDLGRDRLRERSVDDS</sequence>
<evidence type="ECO:0000256" key="3">
    <source>
        <dbReference type="ARBA" id="ARBA00023125"/>
    </source>
</evidence>
<comment type="similarity">
    <text evidence="1">Belongs to the 'phage' integrase family.</text>
</comment>
<evidence type="ECO:0000256" key="2">
    <source>
        <dbReference type="ARBA" id="ARBA00022908"/>
    </source>
</evidence>
<comment type="caution">
    <text evidence="6">The sequence shown here is derived from an EMBL/GenBank/DDBJ whole genome shotgun (WGS) entry which is preliminary data.</text>
</comment>
<dbReference type="InterPro" id="IPR044068">
    <property type="entry name" value="CB"/>
</dbReference>
<dbReference type="InterPro" id="IPR038488">
    <property type="entry name" value="Integrase_DNA-bd_sf"/>
</dbReference>
<dbReference type="Pfam" id="PF22022">
    <property type="entry name" value="Phage_int_M"/>
    <property type="match status" value="1"/>
</dbReference>
<dbReference type="Proteomes" id="UP000321058">
    <property type="component" value="Unassembled WGS sequence"/>
</dbReference>
<dbReference type="PROSITE" id="PS51900">
    <property type="entry name" value="CB"/>
    <property type="match status" value="1"/>
</dbReference>
<feature type="domain" description="Core-binding (CB)" evidence="5">
    <location>
        <begin position="97"/>
        <end position="176"/>
    </location>
</feature>
<dbReference type="InterPro" id="IPR011010">
    <property type="entry name" value="DNA_brk_join_enz"/>
</dbReference>
<dbReference type="GO" id="GO:0003677">
    <property type="term" value="F:DNA binding"/>
    <property type="evidence" value="ECO:0007669"/>
    <property type="project" value="UniProtKB-UniRule"/>
</dbReference>
<evidence type="ECO:0000313" key="6">
    <source>
        <dbReference type="EMBL" id="GEP61366.1"/>
    </source>
</evidence>
<keyword evidence="3 4" id="KW-0238">DNA-binding</keyword>
<evidence type="ECO:0000256" key="4">
    <source>
        <dbReference type="PROSITE-ProRule" id="PRU01248"/>
    </source>
</evidence>
<dbReference type="PANTHER" id="PTHR30629">
    <property type="entry name" value="PROPHAGE INTEGRASE"/>
    <property type="match status" value="1"/>
</dbReference>
<keyword evidence="2" id="KW-0229">DNA integration</keyword>
<name>A0A512NQZ2_9HYPH</name>
<keyword evidence="7" id="KW-1185">Reference proteome</keyword>
<reference evidence="6 7" key="1">
    <citation type="submission" date="2019-07" db="EMBL/GenBank/DDBJ databases">
        <title>Whole genome shotgun sequence of Reyranella soli NBRC 108950.</title>
        <authorList>
            <person name="Hosoyama A."/>
            <person name="Uohara A."/>
            <person name="Ohji S."/>
            <person name="Ichikawa N."/>
        </authorList>
    </citation>
    <scope>NUCLEOTIDE SEQUENCE [LARGE SCALE GENOMIC DNA]</scope>
    <source>
        <strain evidence="6 7">NBRC 108950</strain>
    </source>
</reference>
<accession>A0A512NQZ2</accession>
<dbReference type="EMBL" id="BKAJ01000217">
    <property type="protein sequence ID" value="GEP61366.1"/>
    <property type="molecule type" value="Genomic_DNA"/>
</dbReference>
<dbReference type="PANTHER" id="PTHR30629:SF2">
    <property type="entry name" value="PROPHAGE INTEGRASE INTS-RELATED"/>
    <property type="match status" value="1"/>
</dbReference>
<protein>
    <recommendedName>
        <fullName evidence="5">Core-binding (CB) domain-containing protein</fullName>
    </recommendedName>
</protein>
<gene>
    <name evidence="6" type="ORF">RSO01_85320</name>
</gene>
<dbReference type="GO" id="GO:0015074">
    <property type="term" value="P:DNA integration"/>
    <property type="evidence" value="ECO:0007669"/>
    <property type="project" value="UniProtKB-KW"/>
</dbReference>
<dbReference type="InterPro" id="IPR053876">
    <property type="entry name" value="Phage_int_M"/>
</dbReference>
<proteinExistence type="inferred from homology"/>
<evidence type="ECO:0000256" key="1">
    <source>
        <dbReference type="ARBA" id="ARBA00008857"/>
    </source>
</evidence>
<dbReference type="Pfam" id="PF13356">
    <property type="entry name" value="Arm-DNA-bind_3"/>
    <property type="match status" value="1"/>
</dbReference>
<dbReference type="Gene3D" id="1.10.150.130">
    <property type="match status" value="1"/>
</dbReference>
<dbReference type="SUPFAM" id="SSF56349">
    <property type="entry name" value="DNA breaking-rejoining enzymes"/>
    <property type="match status" value="1"/>
</dbReference>
<dbReference type="InterPro" id="IPR025166">
    <property type="entry name" value="Integrase_DNA_bind_dom"/>
</dbReference>
<evidence type="ECO:0000259" key="5">
    <source>
        <dbReference type="PROSITE" id="PS51900"/>
    </source>
</evidence>
<dbReference type="Gene3D" id="3.30.160.390">
    <property type="entry name" value="Integrase, DNA-binding domain"/>
    <property type="match status" value="1"/>
</dbReference>
<evidence type="ECO:0000313" key="7">
    <source>
        <dbReference type="Proteomes" id="UP000321058"/>
    </source>
</evidence>
<organism evidence="6 7">
    <name type="scientific">Reyranella soli</name>
    <dbReference type="NCBI Taxonomy" id="1230389"/>
    <lineage>
        <taxon>Bacteria</taxon>
        <taxon>Pseudomonadati</taxon>
        <taxon>Pseudomonadota</taxon>
        <taxon>Alphaproteobacteria</taxon>
        <taxon>Hyphomicrobiales</taxon>
        <taxon>Reyranellaceae</taxon>
        <taxon>Reyranella</taxon>
    </lineage>
</organism>
<dbReference type="AlphaFoldDB" id="A0A512NQZ2"/>